<feature type="compositionally biased region" description="Polar residues" evidence="1">
    <location>
        <begin position="407"/>
        <end position="417"/>
    </location>
</feature>
<dbReference type="SUPFAM" id="SSF52540">
    <property type="entry name" value="P-loop containing nucleoside triphosphate hydrolases"/>
    <property type="match status" value="1"/>
</dbReference>
<organism evidence="2 3">
    <name type="scientific">Aspergillus pseudoustus</name>
    <dbReference type="NCBI Taxonomy" id="1810923"/>
    <lineage>
        <taxon>Eukaryota</taxon>
        <taxon>Fungi</taxon>
        <taxon>Dikarya</taxon>
        <taxon>Ascomycota</taxon>
        <taxon>Pezizomycotina</taxon>
        <taxon>Eurotiomycetes</taxon>
        <taxon>Eurotiomycetidae</taxon>
        <taxon>Eurotiales</taxon>
        <taxon>Aspergillaceae</taxon>
        <taxon>Aspergillus</taxon>
        <taxon>Aspergillus subgen. Nidulantes</taxon>
    </lineage>
</organism>
<sequence length="447" mass="50724">MTKALLRYALRTINTKMMIIIGHLRSGKSSLFETLTGLEGHSANGVESGKKTLARHILYFANMLTKHPRRKVTREYHLGRAFINKEFYLIVDTPGLNDTGGNNADILREIARLLKTTRDAVTYAGILAFAALTIRHLSYFTTLWDECSRRAVVRHDENIQEIIANKWSRFITKGASVYHHGRTYDGESLTFETLDIEDDKDIRQKNAQEMIARVFPPGREYKFPLIVQELRANIPLEATQAGRYLQMTYEQVLITNALRHGADYAARIEAPGPTPSGEEPETTGGFSWVNAIMSAIIDVVTFPFKLVLGPLYLLWDLIQILRKLISIVSAIPYRLTNNGVEVLITLLGNYRVIVGYGLDNGFYWRAWSESADDELDDPNNEILNQVLSELREDPGDTGYSSDYDFDGSTTPQLSDSDANFDRDQQYRDFADAFDRARSTQEESTERE</sequence>
<dbReference type="Proteomes" id="UP001610446">
    <property type="component" value="Unassembled WGS sequence"/>
</dbReference>
<name>A0ABR4IZ55_9EURO</name>
<dbReference type="InterPro" id="IPR027417">
    <property type="entry name" value="P-loop_NTPase"/>
</dbReference>
<evidence type="ECO:0000313" key="2">
    <source>
        <dbReference type="EMBL" id="KAL2833079.1"/>
    </source>
</evidence>
<evidence type="ECO:0000256" key="1">
    <source>
        <dbReference type="SAM" id="MobiDB-lite"/>
    </source>
</evidence>
<dbReference type="EMBL" id="JBFXLU010000252">
    <property type="protein sequence ID" value="KAL2833079.1"/>
    <property type="molecule type" value="Genomic_DNA"/>
</dbReference>
<feature type="region of interest" description="Disordered" evidence="1">
    <location>
        <begin position="392"/>
        <end position="421"/>
    </location>
</feature>
<dbReference type="Gene3D" id="3.40.50.300">
    <property type="entry name" value="P-loop containing nucleotide triphosphate hydrolases"/>
    <property type="match status" value="1"/>
</dbReference>
<reference evidence="2 3" key="1">
    <citation type="submission" date="2024-07" db="EMBL/GenBank/DDBJ databases">
        <title>Section-level genome sequencing and comparative genomics of Aspergillus sections Usti and Cavernicolus.</title>
        <authorList>
            <consortium name="Lawrence Berkeley National Laboratory"/>
            <person name="Nybo J.L."/>
            <person name="Vesth T.C."/>
            <person name="Theobald S."/>
            <person name="Frisvad J.C."/>
            <person name="Larsen T.O."/>
            <person name="Kjaerboelling I."/>
            <person name="Rothschild-Mancinelli K."/>
            <person name="Lyhne E.K."/>
            <person name="Kogle M.E."/>
            <person name="Barry K."/>
            <person name="Clum A."/>
            <person name="Na H."/>
            <person name="Ledsgaard L."/>
            <person name="Lin J."/>
            <person name="Lipzen A."/>
            <person name="Kuo A."/>
            <person name="Riley R."/>
            <person name="Mondo S."/>
            <person name="Labutti K."/>
            <person name="Haridas S."/>
            <person name="Pangalinan J."/>
            <person name="Salamov A.A."/>
            <person name="Simmons B.A."/>
            <person name="Magnuson J.K."/>
            <person name="Chen J."/>
            <person name="Drula E."/>
            <person name="Henrissat B."/>
            <person name="Wiebenga A."/>
            <person name="Lubbers R.J."/>
            <person name="Gomes A.C."/>
            <person name="Makela M.R."/>
            <person name="Stajich J."/>
            <person name="Grigoriev I.V."/>
            <person name="Mortensen U.H."/>
            <person name="De Vries R.P."/>
            <person name="Baker S.E."/>
            <person name="Andersen M.R."/>
        </authorList>
    </citation>
    <scope>NUCLEOTIDE SEQUENCE [LARGE SCALE GENOMIC DNA]</scope>
    <source>
        <strain evidence="2 3">CBS 123904</strain>
    </source>
</reference>
<gene>
    <name evidence="2" type="ORF">BJY01DRAFT_253682</name>
</gene>
<evidence type="ECO:0000313" key="3">
    <source>
        <dbReference type="Proteomes" id="UP001610446"/>
    </source>
</evidence>
<dbReference type="CDD" id="cd00882">
    <property type="entry name" value="Ras_like_GTPase"/>
    <property type="match status" value="1"/>
</dbReference>
<protein>
    <recommendedName>
        <fullName evidence="4">G domain-containing protein</fullName>
    </recommendedName>
</protein>
<accession>A0ABR4IZ55</accession>
<keyword evidence="3" id="KW-1185">Reference proteome</keyword>
<evidence type="ECO:0008006" key="4">
    <source>
        <dbReference type="Google" id="ProtNLM"/>
    </source>
</evidence>
<comment type="caution">
    <text evidence="2">The sequence shown here is derived from an EMBL/GenBank/DDBJ whole genome shotgun (WGS) entry which is preliminary data.</text>
</comment>
<proteinExistence type="predicted"/>